<evidence type="ECO:0000256" key="3">
    <source>
        <dbReference type="ARBA" id="ARBA00023125"/>
    </source>
</evidence>
<comment type="caution">
    <text evidence="6">The sequence shown here is derived from an EMBL/GenBank/DDBJ whole genome shotgun (WGS) entry which is preliminary data.</text>
</comment>
<dbReference type="InterPro" id="IPR010998">
    <property type="entry name" value="Integrase_recombinase_N"/>
</dbReference>
<sequence length="430" mass="48221">MALTDLQARKAAPRDKDYKLADSGGLYLFVTQKGFKSWRLKYRFAGKEKRLVFGPYPEVSLAKAREERDRARAALREHRDPMVEERKRKLTAHAAAGATFERVATQWHDAQRARWSPVQAKKVIQAFKRDVFPAFGTMPLIDIDGPIILAMLREVEERGAIDSAKRIRQHVSAVFSYGMAESLVATDPAATIGRALKPIGKKGKQPALRSIEDARQLLFDMERSTSSPLTKLASRLLALTAVRPGVVRTAQWVEFEGIDWTDDASPSPEAVWRIPPDKMKLELSDKSEEGFEHVVPLASQAIEVLRSLQRLTGTIALLFPSIRSTRIPMSENAIGYMYFRNGYSGRHVPHGWRATFSTIMNERAVALNRPDDRAIIDAMLAHKPKGVSASEMAYNRALHMARRRQLATEWGDLLVQGLQPASQLLGGQCR</sequence>
<dbReference type="Pfam" id="PF13356">
    <property type="entry name" value="Arm-DNA-bind_3"/>
    <property type="match status" value="1"/>
</dbReference>
<keyword evidence="7" id="KW-1185">Reference proteome</keyword>
<evidence type="ECO:0000256" key="4">
    <source>
        <dbReference type="ARBA" id="ARBA00023172"/>
    </source>
</evidence>
<dbReference type="Gene3D" id="3.30.160.390">
    <property type="entry name" value="Integrase, DNA-binding domain"/>
    <property type="match status" value="1"/>
</dbReference>
<dbReference type="EMBL" id="JBDIME010000017">
    <property type="protein sequence ID" value="MEN2791470.1"/>
    <property type="molecule type" value="Genomic_DNA"/>
</dbReference>
<dbReference type="GO" id="GO:0003677">
    <property type="term" value="F:DNA binding"/>
    <property type="evidence" value="ECO:0007669"/>
    <property type="project" value="UniProtKB-KW"/>
</dbReference>
<evidence type="ECO:0000259" key="5">
    <source>
        <dbReference type="PROSITE" id="PS51898"/>
    </source>
</evidence>
<evidence type="ECO:0000313" key="7">
    <source>
        <dbReference type="Proteomes" id="UP001419910"/>
    </source>
</evidence>
<dbReference type="PROSITE" id="PS51898">
    <property type="entry name" value="TYR_RECOMBINASE"/>
    <property type="match status" value="1"/>
</dbReference>
<dbReference type="RefSeq" id="WP_343890416.1">
    <property type="nucleotide sequence ID" value="NZ_BAAAEH010000032.1"/>
</dbReference>
<name>A0ABU9Y6M9_9SPHN</name>
<gene>
    <name evidence="6" type="ORF">ABC974_17670</name>
</gene>
<dbReference type="PANTHER" id="PTHR30629">
    <property type="entry name" value="PROPHAGE INTEGRASE"/>
    <property type="match status" value="1"/>
</dbReference>
<evidence type="ECO:0000313" key="6">
    <source>
        <dbReference type="EMBL" id="MEN2791470.1"/>
    </source>
</evidence>
<protein>
    <submittedName>
        <fullName evidence="6">Integrase arm-type DNA-binding domain-containing protein</fullName>
    </submittedName>
</protein>
<dbReference type="Pfam" id="PF22022">
    <property type="entry name" value="Phage_int_M"/>
    <property type="match status" value="1"/>
</dbReference>
<keyword evidence="3 6" id="KW-0238">DNA-binding</keyword>
<comment type="similarity">
    <text evidence="1">Belongs to the 'phage' integrase family.</text>
</comment>
<dbReference type="Gene3D" id="1.10.150.130">
    <property type="match status" value="1"/>
</dbReference>
<dbReference type="Gene3D" id="1.10.443.10">
    <property type="entry name" value="Intergrase catalytic core"/>
    <property type="match status" value="1"/>
</dbReference>
<dbReference type="InterPro" id="IPR013762">
    <property type="entry name" value="Integrase-like_cat_sf"/>
</dbReference>
<dbReference type="InterPro" id="IPR025166">
    <property type="entry name" value="Integrase_DNA_bind_dom"/>
</dbReference>
<accession>A0ABU9Y6M9</accession>
<proteinExistence type="inferred from homology"/>
<dbReference type="SUPFAM" id="SSF56349">
    <property type="entry name" value="DNA breaking-rejoining enzymes"/>
    <property type="match status" value="1"/>
</dbReference>
<organism evidence="6 7">
    <name type="scientific">Sphingomonas oligophenolica</name>
    <dbReference type="NCBI Taxonomy" id="301154"/>
    <lineage>
        <taxon>Bacteria</taxon>
        <taxon>Pseudomonadati</taxon>
        <taxon>Pseudomonadota</taxon>
        <taxon>Alphaproteobacteria</taxon>
        <taxon>Sphingomonadales</taxon>
        <taxon>Sphingomonadaceae</taxon>
        <taxon>Sphingomonas</taxon>
    </lineage>
</organism>
<dbReference type="CDD" id="cd00801">
    <property type="entry name" value="INT_P4_C"/>
    <property type="match status" value="1"/>
</dbReference>
<dbReference type="PANTHER" id="PTHR30629:SF2">
    <property type="entry name" value="PROPHAGE INTEGRASE INTS-RELATED"/>
    <property type="match status" value="1"/>
</dbReference>
<keyword evidence="4" id="KW-0233">DNA recombination</keyword>
<keyword evidence="2" id="KW-0229">DNA integration</keyword>
<evidence type="ECO:0000256" key="2">
    <source>
        <dbReference type="ARBA" id="ARBA00022908"/>
    </source>
</evidence>
<dbReference type="InterPro" id="IPR038488">
    <property type="entry name" value="Integrase_DNA-bd_sf"/>
</dbReference>
<dbReference type="InterPro" id="IPR050808">
    <property type="entry name" value="Phage_Integrase"/>
</dbReference>
<feature type="domain" description="Tyr recombinase" evidence="5">
    <location>
        <begin position="204"/>
        <end position="408"/>
    </location>
</feature>
<dbReference type="InterPro" id="IPR002104">
    <property type="entry name" value="Integrase_catalytic"/>
</dbReference>
<evidence type="ECO:0000256" key="1">
    <source>
        <dbReference type="ARBA" id="ARBA00008857"/>
    </source>
</evidence>
<dbReference type="Proteomes" id="UP001419910">
    <property type="component" value="Unassembled WGS sequence"/>
</dbReference>
<dbReference type="InterPro" id="IPR011010">
    <property type="entry name" value="DNA_brk_join_enz"/>
</dbReference>
<reference evidence="6 7" key="1">
    <citation type="submission" date="2024-05" db="EMBL/GenBank/DDBJ databases">
        <authorList>
            <person name="Liu Q."/>
            <person name="Xin Y.-H."/>
        </authorList>
    </citation>
    <scope>NUCLEOTIDE SEQUENCE [LARGE SCALE GENOMIC DNA]</scope>
    <source>
        <strain evidence="6 7">CGMCC 1.10181</strain>
    </source>
</reference>
<dbReference type="InterPro" id="IPR053876">
    <property type="entry name" value="Phage_int_M"/>
</dbReference>